<name>A0A267DBC5_9PLAT</name>
<dbReference type="Pfam" id="PF21738">
    <property type="entry name" value="DJR-like_dom"/>
    <property type="match status" value="1"/>
</dbReference>
<dbReference type="EMBL" id="NIVC01004094">
    <property type="protein sequence ID" value="PAA48644.1"/>
    <property type="molecule type" value="Genomic_DNA"/>
</dbReference>
<dbReference type="PANTHER" id="PTHR36159:SF1">
    <property type="entry name" value="RETROVIRUS-RELATED POL POLYPROTEIN FROM TRANSPOSON 412-LIKE PROTEIN"/>
    <property type="match status" value="1"/>
</dbReference>
<organism evidence="2 4">
    <name type="scientific">Macrostomum lignano</name>
    <dbReference type="NCBI Taxonomy" id="282301"/>
    <lineage>
        <taxon>Eukaryota</taxon>
        <taxon>Metazoa</taxon>
        <taxon>Spiralia</taxon>
        <taxon>Lophotrochozoa</taxon>
        <taxon>Platyhelminthes</taxon>
        <taxon>Rhabditophora</taxon>
        <taxon>Macrostomorpha</taxon>
        <taxon>Macrostomida</taxon>
        <taxon>Macrostomidae</taxon>
        <taxon>Macrostomum</taxon>
    </lineage>
</organism>
<keyword evidence="4" id="KW-1185">Reference proteome</keyword>
<feature type="domain" description="Double jelly roll-like" evidence="1">
    <location>
        <begin position="200"/>
        <end position="436"/>
    </location>
</feature>
<proteinExistence type="predicted"/>
<protein>
    <recommendedName>
        <fullName evidence="1">Double jelly roll-like domain-containing protein</fullName>
    </recommendedName>
</protein>
<reference evidence="2 4" key="1">
    <citation type="submission" date="2017-06" db="EMBL/GenBank/DDBJ databases">
        <title>A platform for efficient transgenesis in Macrostomum lignano, a flatworm model organism for stem cell research.</title>
        <authorList>
            <person name="Berezikov E."/>
        </authorList>
    </citation>
    <scope>NUCLEOTIDE SEQUENCE [LARGE SCALE GENOMIC DNA]</scope>
    <source>
        <strain evidence="2">DV1</strain>
        <tissue evidence="2">Whole organism</tissue>
    </source>
</reference>
<dbReference type="EMBL" id="NIVC01004788">
    <property type="protein sequence ID" value="PAA46588.1"/>
    <property type="molecule type" value="Genomic_DNA"/>
</dbReference>
<gene>
    <name evidence="3" type="ORF">BOX15_Mlig026964g5</name>
    <name evidence="2" type="ORF">BOX15_Mlig028990g3</name>
</gene>
<sequence length="454" mass="51297">MENKKDILSIYEDKTFSFFKKKEDYIKISPTPGSTNNLNVAGGQIVHEVNSTESYILMSEAFGCIKYSITQRDNTDLNTNITLEHNWPMRLFSQLIVDIGGTKKVYNDPGEYDTILKSVMYSKLMNEVGEAYGWIPDTGDAGTVSDIPLANNADAEAVRTAAIAMKNRLNKKDSNTGYIRRLENYNNVTNAPNRGGTIKLSLTPLIGFLDWQKISKGIKYKFTWTRKTNDAEIFFGAAGTEAKLTINSFEIWIPAITLSPSAEAAFLKSLNKDITVSFPERVTVPPQLIQGSPYTWNIANISNMPLAIFVAFKYDVNNPSYIVNDHKYVSYKTGANAVKITQLQVRLNQVMYPNDYVEIDPVAQDIHRAYEMYEDICSRFGVTPPFNKQDFLTIYPIFCFDLTAQDEFLVKSGVNIQLFIKKSTNVELTAFALILEQTKNVIKVTSEYQMTRVE</sequence>
<evidence type="ECO:0000313" key="2">
    <source>
        <dbReference type="EMBL" id="PAA46588.1"/>
    </source>
</evidence>
<dbReference type="PANTHER" id="PTHR36159">
    <property type="entry name" value="PROTEIN CBG23766"/>
    <property type="match status" value="1"/>
</dbReference>
<dbReference type="OrthoDB" id="6761856at2759"/>
<evidence type="ECO:0000313" key="4">
    <source>
        <dbReference type="Proteomes" id="UP000215902"/>
    </source>
</evidence>
<accession>A0A267DBC5</accession>
<comment type="caution">
    <text evidence="2">The sequence shown here is derived from an EMBL/GenBank/DDBJ whole genome shotgun (WGS) entry which is preliminary data.</text>
</comment>
<dbReference type="Proteomes" id="UP000215902">
    <property type="component" value="Unassembled WGS sequence"/>
</dbReference>
<evidence type="ECO:0000259" key="1">
    <source>
        <dbReference type="Pfam" id="PF21738"/>
    </source>
</evidence>
<dbReference type="AlphaFoldDB" id="A0A267DBC5"/>
<evidence type="ECO:0000313" key="3">
    <source>
        <dbReference type="EMBL" id="PAA48644.1"/>
    </source>
</evidence>
<dbReference type="InterPro" id="IPR049512">
    <property type="entry name" value="DJR-like_dom"/>
</dbReference>